<organism evidence="1 2">
    <name type="scientific">Aquimarina brevivitae</name>
    <dbReference type="NCBI Taxonomy" id="323412"/>
    <lineage>
        <taxon>Bacteria</taxon>
        <taxon>Pseudomonadati</taxon>
        <taxon>Bacteroidota</taxon>
        <taxon>Flavobacteriia</taxon>
        <taxon>Flavobacteriales</taxon>
        <taxon>Flavobacteriaceae</taxon>
        <taxon>Aquimarina</taxon>
    </lineage>
</organism>
<evidence type="ECO:0000313" key="2">
    <source>
        <dbReference type="Proteomes" id="UP000292262"/>
    </source>
</evidence>
<gene>
    <name evidence="1" type="ORF">EV197_1319</name>
</gene>
<keyword evidence="2" id="KW-1185">Reference proteome</keyword>
<evidence type="ECO:0000313" key="1">
    <source>
        <dbReference type="EMBL" id="RZT00088.1"/>
    </source>
</evidence>
<dbReference type="OrthoDB" id="9765926at2"/>
<protein>
    <submittedName>
        <fullName evidence="1">Gliding motility-associated-like protein</fullName>
    </submittedName>
</protein>
<sequence length="865" mass="94939">MFPLFYDRSRPNCSILLIYIGLLILPVFAYAQGSVCFDPSGENGAEPFCSSTGIVFPNCHNGDASCTTSAEVGPDYGCLGSQPFPAWYFLQIEESGDLEFNIVQTSNEDGTGSQLDVDFICYGPFNDPTTPCASDLTSANTVDCSFSASFNEIMNINNAQEGEYYLVLITNFSQSQGFISFQQINGNGATDCSILEATLGPNQNICGNGPIELDGETEEAIRYEWSIFNETTGNFEVIAGETTSILSVDVTGRYQLLVEDASGNIETDEVLITFNTPPVVDQQPNNLTLCEEAGGTAVFDFSQNTQRILGPQDQTEYSVTYYVSQADAESDLNAIAEQFASGPTNIFARITNNNLPSCFEITSFILEVNPAPNLSFSEFGYTICEPLDNTPDQAFITVDEVAVSLLSPTGEPVDLLANDEPLQLSNFDVRYYSSVQDAVQDVNPFVNGDTVIDGQSIFIRVENSNTSCFNIDDIAEVIINVAQIPEANPNIENFVACATDISEPSRSVFNLRDKDFEVLGINDPTANSIAYYRTIEDYTNDLNLSEEELVAFRNTTNPQQIFAAVIDDQNGCGKSNVVSFELQVNELPTLTDNESFSGEQVVCVNPDGSVQQPLQIGEDLGALDGNIYLYDWTPDNTDQNNDGLEDAIFQIQSLPESQEFSLVITRLGSNGEPDCTNAINPFTSEEYAITLRPSAAPLRVGYVIEESSFSSSFTITAQPEFQVGELQDYEYAINNGSFQDSPTFTDLPAGDYVITVRNRNGCQPLVESELIQTLGYPKYFTPNGDNIHDTWSLINAEDQSTALIYIFDRNGKLLKQIFPGGSGWNGTFNGKLMPSGEYWFSVEFNEPADPNNHRKVFKGSFSLIR</sequence>
<dbReference type="InterPro" id="IPR026341">
    <property type="entry name" value="T9SS_type_B"/>
</dbReference>
<dbReference type="Pfam" id="PF13585">
    <property type="entry name" value="CHU_C"/>
    <property type="match status" value="1"/>
</dbReference>
<reference evidence="1 2" key="1">
    <citation type="submission" date="2019-02" db="EMBL/GenBank/DDBJ databases">
        <title>Genomic Encyclopedia of Type Strains, Phase IV (KMG-IV): sequencing the most valuable type-strain genomes for metagenomic binning, comparative biology and taxonomic classification.</title>
        <authorList>
            <person name="Goeker M."/>
        </authorList>
    </citation>
    <scope>NUCLEOTIDE SEQUENCE [LARGE SCALE GENOMIC DNA]</scope>
    <source>
        <strain evidence="1 2">DSM 17196</strain>
    </source>
</reference>
<dbReference type="RefSeq" id="WP_130285884.1">
    <property type="nucleotide sequence ID" value="NZ_SGXE01000001.1"/>
</dbReference>
<comment type="caution">
    <text evidence="1">The sequence shown here is derived from an EMBL/GenBank/DDBJ whole genome shotgun (WGS) entry which is preliminary data.</text>
</comment>
<accession>A0A4Q7PIK4</accession>
<dbReference type="AlphaFoldDB" id="A0A4Q7PIK4"/>
<dbReference type="NCBIfam" id="TIGR04131">
    <property type="entry name" value="Bac_Flav_CTERM"/>
    <property type="match status" value="1"/>
</dbReference>
<dbReference type="Proteomes" id="UP000292262">
    <property type="component" value="Unassembled WGS sequence"/>
</dbReference>
<proteinExistence type="predicted"/>
<dbReference type="EMBL" id="SGXE01000001">
    <property type="protein sequence ID" value="RZT00088.1"/>
    <property type="molecule type" value="Genomic_DNA"/>
</dbReference>
<name>A0A4Q7PIK4_9FLAO</name>